<dbReference type="PANTHER" id="PTHR11537">
    <property type="entry name" value="VOLTAGE-GATED POTASSIUM CHANNEL"/>
    <property type="match status" value="1"/>
</dbReference>
<dbReference type="PANTHER" id="PTHR11537:SF254">
    <property type="entry name" value="POTASSIUM VOLTAGE-GATED CHANNEL PROTEIN SHAB"/>
    <property type="match status" value="1"/>
</dbReference>
<name>A0A917FSJ7_9GAMM</name>
<keyword evidence="7 11" id="KW-1133">Transmembrane helix</keyword>
<keyword evidence="10" id="KW-0407">Ion channel</keyword>
<sequence>MLKHFFNPVLAPHPAGGWRATWHRIVFHHDTPAGLHFDIALIWIILASVAVTIADSVGAVHRSHSGLFYALEWGFTALFLVELVLRLLVLEKPMRYVRSALGVIDILAILPAFVSLVLPGSQYLLVVRLLRVLRIFRLLKLSTFLNEANVLVLALSRSSRKIGVFFFSILIVVTIFGSLMYVVEGPEHGFTSIPVAMYWAVVTVSTVGYGDVTPGTPLGQMVSSLLMLIGYSVIAVPTGIYAAEIAQTMKSAKLELDLRECGRCGLAGHFSDARYCRRCGERLDGG</sequence>
<evidence type="ECO:0000259" key="12">
    <source>
        <dbReference type="Pfam" id="PF00520"/>
    </source>
</evidence>
<keyword evidence="8" id="KW-0406">Ion transport</keyword>
<dbReference type="Pfam" id="PF00520">
    <property type="entry name" value="Ion_trans"/>
    <property type="match status" value="1"/>
</dbReference>
<feature type="transmembrane region" description="Helical" evidence="11">
    <location>
        <begin position="162"/>
        <end position="183"/>
    </location>
</feature>
<dbReference type="Proteomes" id="UP000632858">
    <property type="component" value="Unassembled WGS sequence"/>
</dbReference>
<keyword evidence="4 11" id="KW-0812">Transmembrane</keyword>
<evidence type="ECO:0000256" key="4">
    <source>
        <dbReference type="ARBA" id="ARBA00022692"/>
    </source>
</evidence>
<evidence type="ECO:0000313" key="13">
    <source>
        <dbReference type="EMBL" id="GGF98128.1"/>
    </source>
</evidence>
<feature type="transmembrane region" description="Helical" evidence="11">
    <location>
        <begin position="40"/>
        <end position="60"/>
    </location>
</feature>
<evidence type="ECO:0000256" key="11">
    <source>
        <dbReference type="SAM" id="Phobius"/>
    </source>
</evidence>
<dbReference type="PRINTS" id="PR00169">
    <property type="entry name" value="KCHANNEL"/>
</dbReference>
<evidence type="ECO:0000256" key="6">
    <source>
        <dbReference type="ARBA" id="ARBA00022958"/>
    </source>
</evidence>
<evidence type="ECO:0000256" key="5">
    <source>
        <dbReference type="ARBA" id="ARBA00022826"/>
    </source>
</evidence>
<dbReference type="Gene3D" id="1.10.287.70">
    <property type="match status" value="1"/>
</dbReference>
<gene>
    <name evidence="13" type="ORF">GCM10010960_19730</name>
</gene>
<evidence type="ECO:0000256" key="10">
    <source>
        <dbReference type="ARBA" id="ARBA00023303"/>
    </source>
</evidence>
<keyword evidence="6" id="KW-0630">Potassium</keyword>
<proteinExistence type="predicted"/>
<keyword evidence="5" id="KW-0631">Potassium channel</keyword>
<dbReference type="AlphaFoldDB" id="A0A917FSJ7"/>
<dbReference type="GO" id="GO:0008076">
    <property type="term" value="C:voltage-gated potassium channel complex"/>
    <property type="evidence" value="ECO:0007669"/>
    <property type="project" value="InterPro"/>
</dbReference>
<feature type="domain" description="Ion transport" evidence="12">
    <location>
        <begin position="39"/>
        <end position="248"/>
    </location>
</feature>
<keyword evidence="2" id="KW-0813">Transport</keyword>
<evidence type="ECO:0000256" key="2">
    <source>
        <dbReference type="ARBA" id="ARBA00022448"/>
    </source>
</evidence>
<keyword evidence="14" id="KW-1185">Reference proteome</keyword>
<feature type="transmembrane region" description="Helical" evidence="11">
    <location>
        <begin position="221"/>
        <end position="243"/>
    </location>
</feature>
<dbReference type="EMBL" id="BMFO01000005">
    <property type="protein sequence ID" value="GGF98128.1"/>
    <property type="molecule type" value="Genomic_DNA"/>
</dbReference>
<organism evidence="13 14">
    <name type="scientific">Arenimonas maotaiensis</name>
    <dbReference type="NCBI Taxonomy" id="1446479"/>
    <lineage>
        <taxon>Bacteria</taxon>
        <taxon>Pseudomonadati</taxon>
        <taxon>Pseudomonadota</taxon>
        <taxon>Gammaproteobacteria</taxon>
        <taxon>Lysobacterales</taxon>
        <taxon>Lysobacteraceae</taxon>
        <taxon>Arenimonas</taxon>
    </lineage>
</organism>
<accession>A0A917FSJ7</accession>
<evidence type="ECO:0000256" key="8">
    <source>
        <dbReference type="ARBA" id="ARBA00023065"/>
    </source>
</evidence>
<reference evidence="13" key="2">
    <citation type="submission" date="2020-09" db="EMBL/GenBank/DDBJ databases">
        <authorList>
            <person name="Sun Q."/>
            <person name="Zhou Y."/>
        </authorList>
    </citation>
    <scope>NUCLEOTIDE SEQUENCE</scope>
    <source>
        <strain evidence="13">CGMCC 1.12726</strain>
    </source>
</reference>
<keyword evidence="3" id="KW-0633">Potassium transport</keyword>
<evidence type="ECO:0000256" key="1">
    <source>
        <dbReference type="ARBA" id="ARBA00004141"/>
    </source>
</evidence>
<dbReference type="InterPro" id="IPR005821">
    <property type="entry name" value="Ion_trans_dom"/>
</dbReference>
<feature type="transmembrane region" description="Helical" evidence="11">
    <location>
        <begin position="67"/>
        <end position="89"/>
    </location>
</feature>
<evidence type="ECO:0000313" key="14">
    <source>
        <dbReference type="Proteomes" id="UP000632858"/>
    </source>
</evidence>
<dbReference type="GO" id="GO:0005249">
    <property type="term" value="F:voltage-gated potassium channel activity"/>
    <property type="evidence" value="ECO:0007669"/>
    <property type="project" value="InterPro"/>
</dbReference>
<feature type="transmembrane region" description="Helical" evidence="11">
    <location>
        <begin position="101"/>
        <end position="126"/>
    </location>
</feature>
<dbReference type="InterPro" id="IPR028325">
    <property type="entry name" value="VG_K_chnl"/>
</dbReference>
<protein>
    <submittedName>
        <fullName evidence="13">Ion transporter</fullName>
    </submittedName>
</protein>
<evidence type="ECO:0000256" key="3">
    <source>
        <dbReference type="ARBA" id="ARBA00022538"/>
    </source>
</evidence>
<dbReference type="SUPFAM" id="SSF81324">
    <property type="entry name" value="Voltage-gated potassium channels"/>
    <property type="match status" value="1"/>
</dbReference>
<evidence type="ECO:0000256" key="7">
    <source>
        <dbReference type="ARBA" id="ARBA00022989"/>
    </source>
</evidence>
<evidence type="ECO:0000256" key="9">
    <source>
        <dbReference type="ARBA" id="ARBA00023136"/>
    </source>
</evidence>
<dbReference type="GO" id="GO:0001508">
    <property type="term" value="P:action potential"/>
    <property type="evidence" value="ECO:0007669"/>
    <property type="project" value="TreeGrafter"/>
</dbReference>
<reference evidence="13" key="1">
    <citation type="journal article" date="2014" name="Int. J. Syst. Evol. Microbiol.">
        <title>Complete genome sequence of Corynebacterium casei LMG S-19264T (=DSM 44701T), isolated from a smear-ripened cheese.</title>
        <authorList>
            <consortium name="US DOE Joint Genome Institute (JGI-PGF)"/>
            <person name="Walter F."/>
            <person name="Albersmeier A."/>
            <person name="Kalinowski J."/>
            <person name="Ruckert C."/>
        </authorList>
    </citation>
    <scope>NUCLEOTIDE SEQUENCE</scope>
    <source>
        <strain evidence="13">CGMCC 1.12726</strain>
    </source>
</reference>
<comment type="subcellular location">
    <subcellularLocation>
        <location evidence="1">Membrane</location>
        <topology evidence="1">Multi-pass membrane protein</topology>
    </subcellularLocation>
</comment>
<comment type="caution">
    <text evidence="13">The sequence shown here is derived from an EMBL/GenBank/DDBJ whole genome shotgun (WGS) entry which is preliminary data.</text>
</comment>
<keyword evidence="9 11" id="KW-0472">Membrane</keyword>